<dbReference type="AlphaFoldDB" id="A0A8J0R079"/>
<gene>
    <name evidence="3 4" type="primary">LOC101732167</name>
</gene>
<evidence type="ECO:0000313" key="3">
    <source>
        <dbReference type="RefSeq" id="XP_004910765.1"/>
    </source>
</evidence>
<evidence type="ECO:0000313" key="2">
    <source>
        <dbReference type="Proteomes" id="UP000008143"/>
    </source>
</evidence>
<dbReference type="Xenbase" id="XB-GENE-29085927">
    <property type="gene designation" value="LOC101732167"/>
</dbReference>
<keyword evidence="2" id="KW-1185">Reference proteome</keyword>
<dbReference type="KEGG" id="xtr:101732167"/>
<dbReference type="GeneID" id="101732167"/>
<feature type="region of interest" description="Disordered" evidence="1">
    <location>
        <begin position="181"/>
        <end position="202"/>
    </location>
</feature>
<proteinExistence type="predicted"/>
<dbReference type="OrthoDB" id="9944055at2759"/>
<dbReference type="Proteomes" id="UP000008143">
    <property type="component" value="Chromosome 2"/>
</dbReference>
<evidence type="ECO:0000313" key="4">
    <source>
        <dbReference type="Xenbase" id="XB-GENE-29085927"/>
    </source>
</evidence>
<protein>
    <submittedName>
        <fullName evidence="3">Ligand-dependent nuclear receptor-interacting factor 1</fullName>
    </submittedName>
</protein>
<sequence>MSYKRTKCFHCRKDYNLKKSFGISKEPTIIVCKIKEDISSNNVTAVDKSEGENYVHEITQQNAISQHTKDSYLKRHGVLKDVKVVIHQLSKKDLADLDNINHKPDLLGGWIITKCSSCKNQGDKKMMKCERFTEEMKHKSLDNSCTPNRELAKTSFLDLCSTSHTSPVDLDESVREEKIQRLRESKRRQEEHLERVRRKMKK</sequence>
<organism evidence="2 3">
    <name type="scientific">Xenopus tropicalis</name>
    <name type="common">Western clawed frog</name>
    <name type="synonym">Silurana tropicalis</name>
    <dbReference type="NCBI Taxonomy" id="8364"/>
    <lineage>
        <taxon>Eukaryota</taxon>
        <taxon>Metazoa</taxon>
        <taxon>Chordata</taxon>
        <taxon>Craniata</taxon>
        <taxon>Vertebrata</taxon>
        <taxon>Euteleostomi</taxon>
        <taxon>Amphibia</taxon>
        <taxon>Batrachia</taxon>
        <taxon>Anura</taxon>
        <taxon>Pipoidea</taxon>
        <taxon>Pipidae</taxon>
        <taxon>Xenopodinae</taxon>
        <taxon>Xenopus</taxon>
        <taxon>Silurana</taxon>
    </lineage>
</organism>
<keyword evidence="3" id="KW-0675">Receptor</keyword>
<name>A0A8J0R079_XENTR</name>
<feature type="compositionally biased region" description="Basic and acidic residues" evidence="1">
    <location>
        <begin position="181"/>
        <end position="194"/>
    </location>
</feature>
<dbReference type="RefSeq" id="XP_004910765.1">
    <property type="nucleotide sequence ID" value="XM_004910708.4"/>
</dbReference>
<evidence type="ECO:0000256" key="1">
    <source>
        <dbReference type="SAM" id="MobiDB-lite"/>
    </source>
</evidence>
<accession>A0A8J0R079</accession>
<reference evidence="3" key="1">
    <citation type="submission" date="2025-08" db="UniProtKB">
        <authorList>
            <consortium name="RefSeq"/>
        </authorList>
    </citation>
    <scope>IDENTIFICATION</scope>
    <source>
        <strain evidence="3">Nigerian</strain>
        <tissue evidence="3">Liver and blood</tissue>
    </source>
</reference>
<dbReference type="AGR" id="Xenbase:XB-GENE-29085927"/>
<dbReference type="OMA" id="CERFTEE"/>